<evidence type="ECO:0000313" key="1">
    <source>
        <dbReference type="EMBL" id="RBM06737.1"/>
    </source>
</evidence>
<evidence type="ECO:0000313" key="2">
    <source>
        <dbReference type="Proteomes" id="UP000252680"/>
    </source>
</evidence>
<proteinExistence type="predicted"/>
<keyword evidence="2" id="KW-1185">Reference proteome</keyword>
<gene>
    <name evidence="1" type="ORF">NJLHNGOC_08745</name>
</gene>
<dbReference type="AlphaFoldDB" id="A0A365YV96"/>
<reference evidence="1 2" key="1">
    <citation type="submission" date="2018-05" db="EMBL/GenBank/DDBJ databases">
        <title>Komagataeibacter cocois sp. nov., for a novel cellulose- producing strain isolated from coconut milk.</title>
        <authorList>
            <person name="Liu L."/>
            <person name="Wang Y."/>
            <person name="Liu S."/>
            <person name="Bi J."/>
            <person name="Chen H."/>
            <person name="Deng J."/>
            <person name="Zhang C."/>
            <person name="Hu Q."/>
            <person name="Li C."/>
        </authorList>
    </citation>
    <scope>NUCLEOTIDE SEQUENCE [LARGE SCALE GENOMIC DNA]</scope>
    <source>
        <strain evidence="1 2">WE7</strain>
    </source>
</reference>
<dbReference type="Proteomes" id="UP000252680">
    <property type="component" value="Unassembled WGS sequence"/>
</dbReference>
<comment type="caution">
    <text evidence="1">The sequence shown here is derived from an EMBL/GenBank/DDBJ whole genome shotgun (WGS) entry which is preliminary data.</text>
</comment>
<sequence>MTVKKFLVKLFAKSFERRRLFKKRRHPETFVCCFQTVPRQDTAFMKKGGVLKRFSGRGDQPFSASTASRMRAE</sequence>
<accession>A0A365YV96</accession>
<name>A0A365YV96_9PROT</name>
<protein>
    <submittedName>
        <fullName evidence="1">Uncharacterized protein</fullName>
    </submittedName>
</protein>
<organism evidence="1 2">
    <name type="scientific">Novacetimonas cocois</name>
    <dbReference type="NCBI Taxonomy" id="1747507"/>
    <lineage>
        <taxon>Bacteria</taxon>
        <taxon>Pseudomonadati</taxon>
        <taxon>Pseudomonadota</taxon>
        <taxon>Alphaproteobacteria</taxon>
        <taxon>Acetobacterales</taxon>
        <taxon>Acetobacteraceae</taxon>
        <taxon>Novacetimonas</taxon>
    </lineage>
</organism>
<dbReference type="EMBL" id="QEXL01000010">
    <property type="protein sequence ID" value="RBM06737.1"/>
    <property type="molecule type" value="Genomic_DNA"/>
</dbReference>